<reference evidence="10" key="1">
    <citation type="submission" date="2022-07" db="EMBL/GenBank/DDBJ databases">
        <title>Genome analysis of Parmales, a sister group of diatoms, reveals the evolutionary specialization of diatoms from phago-mixotrophs to photoautotrophs.</title>
        <authorList>
            <person name="Ban H."/>
            <person name="Sato S."/>
            <person name="Yoshikawa S."/>
            <person name="Kazumasa Y."/>
            <person name="Nakamura Y."/>
            <person name="Ichinomiya M."/>
            <person name="Saitoh K."/>
            <person name="Sato N."/>
            <person name="Blanc-Mathieu R."/>
            <person name="Endo H."/>
            <person name="Kuwata A."/>
            <person name="Ogata H."/>
        </authorList>
    </citation>
    <scope>NUCLEOTIDE SEQUENCE</scope>
</reference>
<keyword evidence="6" id="KW-0479">Metal-binding</keyword>
<evidence type="ECO:0000259" key="9">
    <source>
        <dbReference type="PROSITE" id="PS50119"/>
    </source>
</evidence>
<dbReference type="EMBL" id="BRXZ01001152">
    <property type="protein sequence ID" value="GMH63788.1"/>
    <property type="molecule type" value="Genomic_DNA"/>
</dbReference>
<dbReference type="PROSITE" id="PS50096">
    <property type="entry name" value="IQ"/>
    <property type="match status" value="5"/>
</dbReference>
<dbReference type="GO" id="GO:0046785">
    <property type="term" value="P:microtubule polymerization"/>
    <property type="evidence" value="ECO:0007669"/>
    <property type="project" value="InterPro"/>
</dbReference>
<proteinExistence type="inferred from homology"/>
<dbReference type="Pfam" id="PF05517">
    <property type="entry name" value="p25-alpha"/>
    <property type="match status" value="1"/>
</dbReference>
<comment type="similarity">
    <text evidence="2">Belongs to the TPPP family.</text>
</comment>
<keyword evidence="3" id="KW-0963">Cytoplasm</keyword>
<evidence type="ECO:0000256" key="6">
    <source>
        <dbReference type="PROSITE-ProRule" id="PRU00024"/>
    </source>
</evidence>
<dbReference type="Pfam" id="PF00612">
    <property type="entry name" value="IQ"/>
    <property type="match status" value="5"/>
</dbReference>
<dbReference type="GO" id="GO:0015631">
    <property type="term" value="F:tubulin binding"/>
    <property type="evidence" value="ECO:0007669"/>
    <property type="project" value="InterPro"/>
</dbReference>
<keyword evidence="6" id="KW-0863">Zinc-finger</keyword>
<dbReference type="OrthoDB" id="195042at2759"/>
<dbReference type="InterPro" id="IPR051185">
    <property type="entry name" value="ASPM"/>
</dbReference>
<feature type="region of interest" description="Disordered" evidence="8">
    <location>
        <begin position="1342"/>
        <end position="1369"/>
    </location>
</feature>
<feature type="non-terminal residue" evidence="10">
    <location>
        <position position="1"/>
    </location>
</feature>
<evidence type="ECO:0000256" key="8">
    <source>
        <dbReference type="SAM" id="MobiDB-lite"/>
    </source>
</evidence>
<feature type="region of interest" description="Disordered" evidence="8">
    <location>
        <begin position="1"/>
        <end position="29"/>
    </location>
</feature>
<dbReference type="SMART" id="SM00015">
    <property type="entry name" value="IQ"/>
    <property type="match status" value="9"/>
</dbReference>
<evidence type="ECO:0000256" key="2">
    <source>
        <dbReference type="ARBA" id="ARBA00010994"/>
    </source>
</evidence>
<feature type="compositionally biased region" description="Basic and acidic residues" evidence="8">
    <location>
        <begin position="1349"/>
        <end position="1369"/>
    </location>
</feature>
<evidence type="ECO:0000256" key="1">
    <source>
        <dbReference type="ARBA" id="ARBA00004496"/>
    </source>
</evidence>
<feature type="region of interest" description="Disordered" evidence="8">
    <location>
        <begin position="203"/>
        <end position="225"/>
    </location>
</feature>
<keyword evidence="6" id="KW-0862">Zinc</keyword>
<dbReference type="InterPro" id="IPR011992">
    <property type="entry name" value="EF-hand-dom_pair"/>
</dbReference>
<dbReference type="GO" id="GO:0007051">
    <property type="term" value="P:spindle organization"/>
    <property type="evidence" value="ECO:0007669"/>
    <property type="project" value="TreeGrafter"/>
</dbReference>
<dbReference type="GO" id="GO:0000278">
    <property type="term" value="P:mitotic cell cycle"/>
    <property type="evidence" value="ECO:0007669"/>
    <property type="project" value="TreeGrafter"/>
</dbReference>
<keyword evidence="7" id="KW-0175">Coiled coil</keyword>
<dbReference type="Gene3D" id="1.20.5.190">
    <property type="match status" value="2"/>
</dbReference>
<protein>
    <recommendedName>
        <fullName evidence="9">B box-type domain-containing protein</fullName>
    </recommendedName>
</protein>
<keyword evidence="5" id="KW-0112">Calmodulin-binding</keyword>
<comment type="subcellular location">
    <subcellularLocation>
        <location evidence="1">Cytoplasm</location>
    </subcellularLocation>
</comment>
<evidence type="ECO:0000313" key="10">
    <source>
        <dbReference type="EMBL" id="GMH63788.1"/>
    </source>
</evidence>
<dbReference type="Pfam" id="PF22586">
    <property type="entry name" value="ANCHR-like_BBOX"/>
    <property type="match status" value="1"/>
</dbReference>
<dbReference type="PANTHER" id="PTHR22706">
    <property type="entry name" value="ASSEMBLY FACTOR FOR SPINDLE MICROTUBULES"/>
    <property type="match status" value="1"/>
</dbReference>
<dbReference type="GO" id="GO:0005737">
    <property type="term" value="C:cytoplasm"/>
    <property type="evidence" value="ECO:0007669"/>
    <property type="project" value="UniProtKB-SubCell"/>
</dbReference>
<name>A0A9W7A6X9_9STRA</name>
<dbReference type="GO" id="GO:0051295">
    <property type="term" value="P:establishment of meiotic spindle localization"/>
    <property type="evidence" value="ECO:0007669"/>
    <property type="project" value="TreeGrafter"/>
</dbReference>
<feature type="coiled-coil region" evidence="7">
    <location>
        <begin position="517"/>
        <end position="551"/>
    </location>
</feature>
<feature type="domain" description="B box-type" evidence="9">
    <location>
        <begin position="1026"/>
        <end position="1072"/>
    </location>
</feature>
<dbReference type="InterPro" id="IPR000048">
    <property type="entry name" value="IQ_motif_EF-hand-BS"/>
</dbReference>
<gene>
    <name evidence="10" type="ORF">TrRE_jg6008</name>
</gene>
<dbReference type="GO" id="GO:0005516">
    <property type="term" value="F:calmodulin binding"/>
    <property type="evidence" value="ECO:0007669"/>
    <property type="project" value="UniProtKB-KW"/>
</dbReference>
<evidence type="ECO:0000256" key="3">
    <source>
        <dbReference type="ARBA" id="ARBA00022490"/>
    </source>
</evidence>
<comment type="caution">
    <text evidence="10">The sequence shown here is derived from an EMBL/GenBank/DDBJ whole genome shotgun (WGS) entry which is preliminary data.</text>
</comment>
<dbReference type="InterPro" id="IPR008907">
    <property type="entry name" value="TPP/p25"/>
</dbReference>
<keyword evidence="11" id="KW-1185">Reference proteome</keyword>
<dbReference type="PROSITE" id="PS50119">
    <property type="entry name" value="ZF_BBOX"/>
    <property type="match status" value="1"/>
</dbReference>
<dbReference type="PANTHER" id="PTHR22706:SF1">
    <property type="entry name" value="ASSEMBLY FACTOR FOR SPINDLE MICROTUBULES"/>
    <property type="match status" value="1"/>
</dbReference>
<dbReference type="GO" id="GO:0000922">
    <property type="term" value="C:spindle pole"/>
    <property type="evidence" value="ECO:0007669"/>
    <property type="project" value="TreeGrafter"/>
</dbReference>
<dbReference type="InterPro" id="IPR000315">
    <property type="entry name" value="Znf_B-box"/>
</dbReference>
<organism evidence="10 11">
    <name type="scientific">Triparma retinervis</name>
    <dbReference type="NCBI Taxonomy" id="2557542"/>
    <lineage>
        <taxon>Eukaryota</taxon>
        <taxon>Sar</taxon>
        <taxon>Stramenopiles</taxon>
        <taxon>Ochrophyta</taxon>
        <taxon>Bolidophyceae</taxon>
        <taxon>Parmales</taxon>
        <taxon>Triparmaceae</taxon>
        <taxon>Triparma</taxon>
    </lineage>
</organism>
<evidence type="ECO:0000256" key="4">
    <source>
        <dbReference type="ARBA" id="ARBA00022737"/>
    </source>
</evidence>
<evidence type="ECO:0000313" key="11">
    <source>
        <dbReference type="Proteomes" id="UP001165082"/>
    </source>
</evidence>
<keyword evidence="4" id="KW-0677">Repeat</keyword>
<evidence type="ECO:0000256" key="7">
    <source>
        <dbReference type="SAM" id="Coils"/>
    </source>
</evidence>
<dbReference type="Proteomes" id="UP001165082">
    <property type="component" value="Unassembled WGS sequence"/>
</dbReference>
<dbReference type="SUPFAM" id="SSF47473">
    <property type="entry name" value="EF-hand"/>
    <property type="match status" value="1"/>
</dbReference>
<sequence length="1369" mass="160789">MLKSSQGSRARTAGHKKRRSPYDTAGAMTTTALERTKEEQATMQKPKTAATAKRIRFVAPSDTVSNPNVGTRALARPATSAFDPTTLLSKRAQSPYHEMKALSFETFQLGNAGNGSPSQPPSIQGALSIRPNTVASLSRPKDSLVVNETTKAMRDSKVKLVTSLKEEKSAERSLFYSEVKNVVDYRKKLPLAFLASKMLKNGRAKKKKNERKPSLEGDDASVGSATSYASSTSLVIQMESDDVELMRLAVGKVVDGFMRLILEYYSEAWSALLRVRDHSREMERIAKATQIQCWFRGLWGKLAVKRRKEQIRLEEEEKARLRELERLDRIAKATKIQSVGRRYNTRKEYLDLLRTIAAAKTIQRAWERKKVVEKGMGEVTKYWFRQDSAVVIQCAVRSHKARLIAAHYKRGKRHNKMALRYATPGSVIRTNFEMQGAAAKIQRWFRRLPYRLRIMAMRLRIRKVKMIQRWWWHQRSKNNIIVKLLGFRDEIKRRETAGFKITPVVRGGTARLRIKRIKREEETARVAEMEAKRLEQKLLHEQDRKKRHQALDRNKGIFGMFQNTMKLDEFNPMTLQKHKYAAIVIQKHARRILAMSIVQDLRKKRIQLSAIRLQRKFKHYTFKKARWRATMALQLLWLKVKRKRERRHRYITKLQAAYRGKLARDKVKAFVALWHPTAIVLQRCARGFLARLRIENFSQDLYFMAEFKMNGKLMYDITLREEVRRQIFHHTTHFRNPSHEAELQFVFAHYCSYGDKNNHERLGVNMFVKFIKEINLITKKMNQTSYELMFTHEMGHDNHFIHYRQFVTLLKTIADQKYPKTNVFGTMGKYKGNNARLMKLIEEDILKVKTIKTFLKSLGAERAEFRAKRNIIYCCEKIQHAWRESCARAEWEKKFLSTEKAMDGARRLKALMTIQTAWRAALGRIYMRGIGMKMYQKIIDEHHGGQVYYYNLKTGNATWKKPIFLGRYDIANPIKLPSDDRLFKKSCDYCGITASTWYDVTGNENFCDDCNEVVHCKGRKKDNVCIRIDNCIQCEFQVATKYCVLCKDLYCDTCFYDQHKKGMLQKHYYEEVQSHCEVCDKFVALLKVEPGDKRYCKVCYKKEHPWDVKFEQDNLANGGVTVSPYEHQPNAVYEYYEMLKEEERKRDLEAAFQERKKIMDKIARDKAVLLIQRVFRGMKGRRRGAIIMASRRQMRLQREKDELVRQRMSYQMKKFVGRAARLPSDTTKEKVLKKYPAWWYGLVTDVVHGDWEGSWKLIDEHEKYIATHNERVGYRTRAKESFVNAGYWMTIAWQKRKVNRQMKRKDRAQLKYRSARSAVGFDNKKKEELKMDMRKTKNIWNKGNKKLGKLRDKLKDKRETIADRKGPKG</sequence>
<evidence type="ECO:0000256" key="5">
    <source>
        <dbReference type="ARBA" id="ARBA00022860"/>
    </source>
</evidence>
<dbReference type="Gene3D" id="1.10.238.10">
    <property type="entry name" value="EF-hand"/>
    <property type="match status" value="1"/>
</dbReference>
<dbReference type="GO" id="GO:0008270">
    <property type="term" value="F:zinc ion binding"/>
    <property type="evidence" value="ECO:0007669"/>
    <property type="project" value="UniProtKB-KW"/>
</dbReference>
<accession>A0A9W7A6X9</accession>